<dbReference type="PANTHER" id="PTHR21022:SF19">
    <property type="entry name" value="PREPHENATE DEHYDRATASE-RELATED"/>
    <property type="match status" value="1"/>
</dbReference>
<name>A0A318XPV7_9FIRM</name>
<evidence type="ECO:0000256" key="5">
    <source>
        <dbReference type="ARBA" id="ARBA00023141"/>
    </source>
</evidence>
<sequence>MNRILGFLGPQGTFSHEAAQSYIDSRVKNEPMNKAYLLKDFYTIREVLLGLKNNEIDEAIVPIENSLEGAVNVTLDILAEEDGLYIVDEHIIPINLNLVAKEGTLPKDIKVIISHPQPLGQCRNYLNDTFQAIVQLEESSTSKAAQRVAAGDGTYAAVASSIAAKMYGLQILNSNIQDAKNNYTRFVVLSKAMKNKTGRDKTSIVFSTENRPGSLYKILDIFSLWDINMTRIESRPAKNVLGQYIFFIDIDGHINEQDVSDALTMVRRKTSFYRFIGSYPTFDCPYDV</sequence>
<dbReference type="Pfam" id="PF00800">
    <property type="entry name" value="PDT"/>
    <property type="match status" value="1"/>
</dbReference>
<dbReference type="PROSITE" id="PS51671">
    <property type="entry name" value="ACT"/>
    <property type="match status" value="1"/>
</dbReference>
<evidence type="ECO:0000313" key="13">
    <source>
        <dbReference type="EMBL" id="PYG89095.1"/>
    </source>
</evidence>
<dbReference type="SUPFAM" id="SSF55021">
    <property type="entry name" value="ACT-like"/>
    <property type="match status" value="1"/>
</dbReference>
<dbReference type="PROSITE" id="PS51171">
    <property type="entry name" value="PREPHENATE_DEHYDR_3"/>
    <property type="match status" value="1"/>
</dbReference>
<dbReference type="CDD" id="cd04905">
    <property type="entry name" value="ACT_CM-PDT"/>
    <property type="match status" value="1"/>
</dbReference>
<dbReference type="EMBL" id="QKMR01000004">
    <property type="protein sequence ID" value="PYG89095.1"/>
    <property type="molecule type" value="Genomic_DNA"/>
</dbReference>
<comment type="caution">
    <text evidence="13">The sequence shown here is derived from an EMBL/GenBank/DDBJ whole genome shotgun (WGS) entry which is preliminary data.</text>
</comment>
<dbReference type="EC" id="4.2.1.51" evidence="2 10"/>
<dbReference type="NCBIfam" id="NF008865">
    <property type="entry name" value="PRK11898.1"/>
    <property type="match status" value="1"/>
</dbReference>
<reference evidence="13 14" key="1">
    <citation type="submission" date="2018-06" db="EMBL/GenBank/DDBJ databases">
        <title>Genomic Encyclopedia of Type Strains, Phase I: the one thousand microbial genomes (KMG-I) project.</title>
        <authorList>
            <person name="Kyrpides N."/>
        </authorList>
    </citation>
    <scope>NUCLEOTIDE SEQUENCE [LARGE SCALE GENOMIC DNA]</scope>
    <source>
        <strain evidence="13 14">DSM 19573</strain>
    </source>
</reference>
<evidence type="ECO:0000256" key="6">
    <source>
        <dbReference type="ARBA" id="ARBA00023222"/>
    </source>
</evidence>
<dbReference type="PROSITE" id="PS00857">
    <property type="entry name" value="PREPHENATE_DEHYDR_1"/>
    <property type="match status" value="1"/>
</dbReference>
<comment type="catalytic activity">
    <reaction evidence="8 10">
        <text>prephenate + H(+) = 3-phenylpyruvate + CO2 + H2O</text>
        <dbReference type="Rhea" id="RHEA:21648"/>
        <dbReference type="ChEBI" id="CHEBI:15377"/>
        <dbReference type="ChEBI" id="CHEBI:15378"/>
        <dbReference type="ChEBI" id="CHEBI:16526"/>
        <dbReference type="ChEBI" id="CHEBI:18005"/>
        <dbReference type="ChEBI" id="CHEBI:29934"/>
        <dbReference type="EC" id="4.2.1.51"/>
    </reaction>
</comment>
<proteinExistence type="predicted"/>
<evidence type="ECO:0000259" key="12">
    <source>
        <dbReference type="PROSITE" id="PS51671"/>
    </source>
</evidence>
<protein>
    <recommendedName>
        <fullName evidence="3 10">Prephenate dehydratase</fullName>
        <shortName evidence="10">PDT</shortName>
        <ecNumber evidence="2 10">4.2.1.51</ecNumber>
    </recommendedName>
</protein>
<evidence type="ECO:0000313" key="14">
    <source>
        <dbReference type="Proteomes" id="UP000248132"/>
    </source>
</evidence>
<keyword evidence="4 10" id="KW-0028">Amino-acid biosynthesis</keyword>
<evidence type="ECO:0000256" key="7">
    <source>
        <dbReference type="ARBA" id="ARBA00023239"/>
    </source>
</evidence>
<dbReference type="Pfam" id="PF01842">
    <property type="entry name" value="ACT"/>
    <property type="match status" value="1"/>
</dbReference>
<dbReference type="Gene3D" id="3.40.190.10">
    <property type="entry name" value="Periplasmic binding protein-like II"/>
    <property type="match status" value="2"/>
</dbReference>
<dbReference type="InterPro" id="IPR018528">
    <property type="entry name" value="Preph_deHydtase_CS"/>
</dbReference>
<evidence type="ECO:0000256" key="10">
    <source>
        <dbReference type="RuleBase" id="RU361254"/>
    </source>
</evidence>
<dbReference type="PIRSF" id="PIRSF001500">
    <property type="entry name" value="Chor_mut_pdt_Ppr"/>
    <property type="match status" value="1"/>
</dbReference>
<feature type="site" description="Essential for prephenate dehydratase activity" evidence="9">
    <location>
        <position position="184"/>
    </location>
</feature>
<dbReference type="Gene3D" id="3.30.70.260">
    <property type="match status" value="1"/>
</dbReference>
<dbReference type="UniPathway" id="UPA00121">
    <property type="reaction ID" value="UER00345"/>
</dbReference>
<dbReference type="OrthoDB" id="9802281at2"/>
<keyword evidence="7 10" id="KW-0456">Lyase</keyword>
<evidence type="ECO:0000256" key="4">
    <source>
        <dbReference type="ARBA" id="ARBA00022605"/>
    </source>
</evidence>
<dbReference type="RefSeq" id="WP_110460987.1">
    <property type="nucleotide sequence ID" value="NZ_QKMR01000004.1"/>
</dbReference>
<dbReference type="GO" id="GO:0009094">
    <property type="term" value="P:L-phenylalanine biosynthetic process"/>
    <property type="evidence" value="ECO:0007669"/>
    <property type="project" value="UniProtKB-UniPathway"/>
</dbReference>
<dbReference type="GO" id="GO:0004664">
    <property type="term" value="F:prephenate dehydratase activity"/>
    <property type="evidence" value="ECO:0007669"/>
    <property type="project" value="UniProtKB-UniRule"/>
</dbReference>
<dbReference type="InterPro" id="IPR045865">
    <property type="entry name" value="ACT-like_dom_sf"/>
</dbReference>
<dbReference type="AlphaFoldDB" id="A0A318XPV7"/>
<dbReference type="Proteomes" id="UP000248132">
    <property type="component" value="Unassembled WGS sequence"/>
</dbReference>
<evidence type="ECO:0000256" key="8">
    <source>
        <dbReference type="ARBA" id="ARBA00047848"/>
    </source>
</evidence>
<evidence type="ECO:0000256" key="2">
    <source>
        <dbReference type="ARBA" id="ARBA00013147"/>
    </source>
</evidence>
<feature type="domain" description="Prephenate dehydratase" evidence="11">
    <location>
        <begin position="4"/>
        <end position="191"/>
    </location>
</feature>
<organism evidence="13 14">
    <name type="scientific">Ruminiclostridium sufflavum DSM 19573</name>
    <dbReference type="NCBI Taxonomy" id="1121337"/>
    <lineage>
        <taxon>Bacteria</taxon>
        <taxon>Bacillati</taxon>
        <taxon>Bacillota</taxon>
        <taxon>Clostridia</taxon>
        <taxon>Eubacteriales</taxon>
        <taxon>Oscillospiraceae</taxon>
        <taxon>Ruminiclostridium</taxon>
    </lineage>
</organism>
<dbReference type="PROSITE" id="PS00858">
    <property type="entry name" value="PREPHENATE_DEHYDR_2"/>
    <property type="match status" value="1"/>
</dbReference>
<dbReference type="CDD" id="cd13633">
    <property type="entry name" value="PBP2_Sa-PDT_like"/>
    <property type="match status" value="1"/>
</dbReference>
<keyword evidence="14" id="KW-1185">Reference proteome</keyword>
<dbReference type="InterPro" id="IPR001086">
    <property type="entry name" value="Preph_deHydtase"/>
</dbReference>
<keyword evidence="5 10" id="KW-0057">Aromatic amino acid biosynthesis</keyword>
<comment type="pathway">
    <text evidence="1 10">Amino-acid biosynthesis; L-phenylalanine biosynthesis; phenylpyruvate from prephenate: step 1/1.</text>
</comment>
<dbReference type="GO" id="GO:0005737">
    <property type="term" value="C:cytoplasm"/>
    <property type="evidence" value="ECO:0007669"/>
    <property type="project" value="TreeGrafter"/>
</dbReference>
<evidence type="ECO:0000256" key="9">
    <source>
        <dbReference type="PIRSR" id="PIRSR001500-2"/>
    </source>
</evidence>
<evidence type="ECO:0000256" key="1">
    <source>
        <dbReference type="ARBA" id="ARBA00004741"/>
    </source>
</evidence>
<dbReference type="SUPFAM" id="SSF53850">
    <property type="entry name" value="Periplasmic binding protein-like II"/>
    <property type="match status" value="1"/>
</dbReference>
<evidence type="ECO:0000256" key="3">
    <source>
        <dbReference type="ARBA" id="ARBA00021872"/>
    </source>
</evidence>
<dbReference type="InterPro" id="IPR002912">
    <property type="entry name" value="ACT_dom"/>
</dbReference>
<gene>
    <name evidence="10" type="primary">pheA</name>
    <name evidence="13" type="ORF">LY28_00917</name>
</gene>
<dbReference type="InterPro" id="IPR008242">
    <property type="entry name" value="Chor_mutase/pphenate_deHydtase"/>
</dbReference>
<keyword evidence="6 10" id="KW-0584">Phenylalanine biosynthesis</keyword>
<feature type="domain" description="ACT" evidence="12">
    <location>
        <begin position="203"/>
        <end position="280"/>
    </location>
</feature>
<dbReference type="PANTHER" id="PTHR21022">
    <property type="entry name" value="PREPHENATE DEHYDRATASE P PROTEIN"/>
    <property type="match status" value="1"/>
</dbReference>
<accession>A0A318XPV7</accession>
<evidence type="ECO:0000259" key="11">
    <source>
        <dbReference type="PROSITE" id="PS51171"/>
    </source>
</evidence>
<dbReference type="FunFam" id="3.30.70.260:FF:000012">
    <property type="entry name" value="Prephenate dehydratase"/>
    <property type="match status" value="1"/>
</dbReference>